<sequence length="26" mass="3001">MQVLWTYHTQTLTFTANKDNASLIGF</sequence>
<protein>
    <submittedName>
        <fullName evidence="1">Uncharacterized protein</fullName>
    </submittedName>
</protein>
<accession>A0A2P2R3D2</accession>
<dbReference type="EMBL" id="GGEC01093227">
    <property type="protein sequence ID" value="MBX73711.1"/>
    <property type="molecule type" value="Transcribed_RNA"/>
</dbReference>
<evidence type="ECO:0000313" key="1">
    <source>
        <dbReference type="EMBL" id="MBX73711.1"/>
    </source>
</evidence>
<dbReference type="AlphaFoldDB" id="A0A2P2R3D2"/>
<organism evidence="1">
    <name type="scientific">Rhizophora mucronata</name>
    <name type="common">Asiatic mangrove</name>
    <dbReference type="NCBI Taxonomy" id="61149"/>
    <lineage>
        <taxon>Eukaryota</taxon>
        <taxon>Viridiplantae</taxon>
        <taxon>Streptophyta</taxon>
        <taxon>Embryophyta</taxon>
        <taxon>Tracheophyta</taxon>
        <taxon>Spermatophyta</taxon>
        <taxon>Magnoliopsida</taxon>
        <taxon>eudicotyledons</taxon>
        <taxon>Gunneridae</taxon>
        <taxon>Pentapetalae</taxon>
        <taxon>rosids</taxon>
        <taxon>fabids</taxon>
        <taxon>Malpighiales</taxon>
        <taxon>Rhizophoraceae</taxon>
        <taxon>Rhizophora</taxon>
    </lineage>
</organism>
<reference evidence="1" key="1">
    <citation type="submission" date="2018-02" db="EMBL/GenBank/DDBJ databases">
        <title>Rhizophora mucronata_Transcriptome.</title>
        <authorList>
            <person name="Meera S.P."/>
            <person name="Sreeshan A."/>
            <person name="Augustine A."/>
        </authorList>
    </citation>
    <scope>NUCLEOTIDE SEQUENCE</scope>
    <source>
        <tissue evidence="1">Leaf</tissue>
    </source>
</reference>
<proteinExistence type="predicted"/>
<name>A0A2P2R3D2_RHIMU</name>